<dbReference type="GO" id="GO:0045893">
    <property type="term" value="P:positive regulation of DNA-templated transcription"/>
    <property type="evidence" value="ECO:0007669"/>
    <property type="project" value="InterPro"/>
</dbReference>
<dbReference type="Pfam" id="PF04812">
    <property type="entry name" value="HNF-1B_C"/>
    <property type="match status" value="1"/>
</dbReference>
<dbReference type="InterPro" id="IPR006897">
    <property type="entry name" value="HNF1b_C"/>
</dbReference>
<protein>
    <recommendedName>
        <fullName evidence="1">Hepatocyte nuclear factor 1 beta isoform C-terminal domain-containing protein</fullName>
    </recommendedName>
</protein>
<dbReference type="PANTHER" id="PTHR11568">
    <property type="entry name" value="HEPATOCYTE NUCLEAR FACTOR 1"/>
    <property type="match status" value="1"/>
</dbReference>
<organism evidence="2 3">
    <name type="scientific">Malurus cyaneus samueli</name>
    <dbReference type="NCBI Taxonomy" id="2593467"/>
    <lineage>
        <taxon>Eukaryota</taxon>
        <taxon>Metazoa</taxon>
        <taxon>Chordata</taxon>
        <taxon>Craniata</taxon>
        <taxon>Vertebrata</taxon>
        <taxon>Euteleostomi</taxon>
        <taxon>Archelosauria</taxon>
        <taxon>Archosauria</taxon>
        <taxon>Dinosauria</taxon>
        <taxon>Saurischia</taxon>
        <taxon>Theropoda</taxon>
        <taxon>Coelurosauria</taxon>
        <taxon>Aves</taxon>
        <taxon>Neognathae</taxon>
        <taxon>Neoaves</taxon>
        <taxon>Telluraves</taxon>
        <taxon>Australaves</taxon>
        <taxon>Passeriformes</taxon>
        <taxon>Meliphagoidea</taxon>
        <taxon>Maluridae</taxon>
        <taxon>Malurus</taxon>
    </lineage>
</organism>
<dbReference type="AlphaFoldDB" id="A0A8C5U9E0"/>
<dbReference type="GO" id="GO:0031016">
    <property type="term" value="P:pancreas development"/>
    <property type="evidence" value="ECO:0007669"/>
    <property type="project" value="InterPro"/>
</dbReference>
<dbReference type="PANTHER" id="PTHR11568:SF2">
    <property type="entry name" value="HEPATOCYTE NUCLEAR FACTOR 1-BETA"/>
    <property type="match status" value="1"/>
</dbReference>
<reference evidence="2" key="2">
    <citation type="submission" date="2025-09" db="UniProtKB">
        <authorList>
            <consortium name="Ensembl"/>
        </authorList>
    </citation>
    <scope>IDENTIFICATION</scope>
</reference>
<feature type="domain" description="Hepatocyte nuclear factor 1 beta isoform C-terminal" evidence="1">
    <location>
        <begin position="13"/>
        <end position="77"/>
    </location>
</feature>
<keyword evidence="3" id="KW-1185">Reference proteome</keyword>
<proteinExistence type="predicted"/>
<dbReference type="GO" id="GO:0001889">
    <property type="term" value="P:liver development"/>
    <property type="evidence" value="ECO:0007669"/>
    <property type="project" value="InterPro"/>
</dbReference>
<evidence type="ECO:0000313" key="3">
    <source>
        <dbReference type="Proteomes" id="UP000694560"/>
    </source>
</evidence>
<evidence type="ECO:0000313" key="2">
    <source>
        <dbReference type="Ensembl" id="ENSMCSP00000017411.1"/>
    </source>
</evidence>
<dbReference type="InterPro" id="IPR039066">
    <property type="entry name" value="HNF-1"/>
</dbReference>
<dbReference type="Proteomes" id="UP000694560">
    <property type="component" value="Unplaced"/>
</dbReference>
<dbReference type="OrthoDB" id="10069265at2759"/>
<name>A0A8C5U9E0_9PASS</name>
<dbReference type="GO" id="GO:0030073">
    <property type="term" value="P:insulin secretion"/>
    <property type="evidence" value="ECO:0007669"/>
    <property type="project" value="InterPro"/>
</dbReference>
<dbReference type="GO" id="GO:0000978">
    <property type="term" value="F:RNA polymerase II cis-regulatory region sequence-specific DNA binding"/>
    <property type="evidence" value="ECO:0007669"/>
    <property type="project" value="TreeGrafter"/>
</dbReference>
<dbReference type="Ensembl" id="ENSMCST00000017849.1">
    <property type="protein sequence ID" value="ENSMCSP00000017411.1"/>
    <property type="gene ID" value="ENSMCSG00000012233.1"/>
</dbReference>
<accession>A0A8C5U9E0</accession>
<reference evidence="2" key="1">
    <citation type="submission" date="2025-08" db="UniProtKB">
        <authorList>
            <consortium name="Ensembl"/>
        </authorList>
    </citation>
    <scope>IDENTIFICATION</scope>
</reference>
<evidence type="ECO:0000259" key="1">
    <source>
        <dbReference type="Pfam" id="PF04812"/>
    </source>
</evidence>
<dbReference type="GO" id="GO:0000981">
    <property type="term" value="F:DNA-binding transcription factor activity, RNA polymerase II-specific"/>
    <property type="evidence" value="ECO:0007669"/>
    <property type="project" value="TreeGrafter"/>
</dbReference>
<sequence>MVGRLELGLGGQTGLNTSQAQSVPVINSVAGSLAALQPVQFSQQLHSPHQQPLMQQSPGHMAQQPFMATVTQLQNSHSKGRGELGSALGMNSDGKTGLYSPPALPCPSWLLLSVVVPAHGMLSGAGWSHPAPSLPSPTPPVWFSHVLSIPMTF</sequence>
<dbReference type="GO" id="GO:0005634">
    <property type="term" value="C:nucleus"/>
    <property type="evidence" value="ECO:0007669"/>
    <property type="project" value="InterPro"/>
</dbReference>